<dbReference type="EC" id="1.3.1.76" evidence="2"/>
<dbReference type="InterPro" id="IPR037115">
    <property type="entry name" value="Sirohaem_synt_dimer_dom_sf"/>
</dbReference>
<evidence type="ECO:0000256" key="1">
    <source>
        <dbReference type="ARBA" id="ARBA00005010"/>
    </source>
</evidence>
<accession>A0A5J6WRL1</accession>
<dbReference type="InterPro" id="IPR028281">
    <property type="entry name" value="Sirohaem_synthase_central"/>
</dbReference>
<feature type="domain" description="Siroheme synthase central" evidence="10">
    <location>
        <begin position="129"/>
        <end position="155"/>
    </location>
</feature>
<dbReference type="Gene3D" id="3.40.1010.10">
    <property type="entry name" value="Cobalt-precorrin-4 Transmethylase, Domain 1"/>
    <property type="match status" value="1"/>
</dbReference>
<dbReference type="InterPro" id="IPR035996">
    <property type="entry name" value="4pyrrol_Methylase_sf"/>
</dbReference>
<dbReference type="InterPro" id="IPR019478">
    <property type="entry name" value="Sirohaem_synthase_dimer_dom"/>
</dbReference>
<dbReference type="PANTHER" id="PTHR35330:SF1">
    <property type="entry name" value="SIROHEME BIOSYNTHESIS PROTEIN MET8"/>
    <property type="match status" value="1"/>
</dbReference>
<dbReference type="AlphaFoldDB" id="A0A5J6WRL1"/>
<reference evidence="11 12" key="1">
    <citation type="submission" date="2019-09" db="EMBL/GenBank/DDBJ databases">
        <title>Hybrid Assembly of the complete Genome of the Deep-Sea Bacterium Moritella marina from long Nanopore and Illumina reads.</title>
        <authorList>
            <person name="Magin S."/>
            <person name="Georgoulis A."/>
            <person name="Papadimitriou K."/>
            <person name="Iliakis G."/>
            <person name="Vorgias C.E."/>
        </authorList>
    </citation>
    <scope>NUCLEOTIDE SEQUENCE [LARGE SCALE GENOMIC DNA]</scope>
    <source>
        <strain evidence="11 12">MP-1</strain>
    </source>
</reference>
<dbReference type="SUPFAM" id="SSF51735">
    <property type="entry name" value="NAD(P)-binding Rossmann-fold domains"/>
    <property type="match status" value="1"/>
</dbReference>
<sequence length="321" mass="36156">MQYLPIFMDVNDKNVLVVGGGEVASRKVDLLLSAGAKVTVLSPRLNDTLERYCGHESNGNDAKITAIIDGYNSNYLDDVADSYVMVWVTTDNTALNKQVWQDCCERNLLVNVADQQELCEFITPSIIDRSPLQIAISSGGTAPVLIRYLREKLEALLPETLGLLGAFSGDQRDRVKQQFNSVTERRRFWERFFSSKAVSLTTDKAQLQQEFDLQLATPQGDVEGDIYLIELPDETDLLRLRALRLMQQADVILYVEDNNDSMAEFIELCRRDAERYPTLSADFAKQAKTRQQQGERVCLLINDNAQFATLRESLNAMSVVA</sequence>
<dbReference type="GO" id="GO:0004325">
    <property type="term" value="F:ferrochelatase activity"/>
    <property type="evidence" value="ECO:0007669"/>
    <property type="project" value="InterPro"/>
</dbReference>
<dbReference type="Proteomes" id="UP000327424">
    <property type="component" value="Chromosome"/>
</dbReference>
<keyword evidence="5" id="KW-0456">Lyase</keyword>
<dbReference type="Pfam" id="PF10414">
    <property type="entry name" value="CysG_dimeriser"/>
    <property type="match status" value="1"/>
</dbReference>
<name>A0A5J6WRL1_MORMI</name>
<dbReference type="OrthoDB" id="9815856at2"/>
<dbReference type="Pfam" id="PF14824">
    <property type="entry name" value="Sirohm_synth_M"/>
    <property type="match status" value="1"/>
</dbReference>
<evidence type="ECO:0000313" key="12">
    <source>
        <dbReference type="Proteomes" id="UP000327424"/>
    </source>
</evidence>
<dbReference type="EMBL" id="CP044399">
    <property type="protein sequence ID" value="QFI39991.1"/>
    <property type="molecule type" value="Genomic_DNA"/>
</dbReference>
<protein>
    <recommendedName>
        <fullName evidence="2">precorrin-2 dehydrogenase</fullName>
        <ecNumber evidence="2">1.3.1.76</ecNumber>
    </recommendedName>
</protein>
<dbReference type="GO" id="GO:0019354">
    <property type="term" value="P:siroheme biosynthetic process"/>
    <property type="evidence" value="ECO:0007669"/>
    <property type="project" value="UniProtKB-UniPathway"/>
</dbReference>
<dbReference type="InterPro" id="IPR028161">
    <property type="entry name" value="Met8-like"/>
</dbReference>
<dbReference type="SUPFAM" id="SSF75615">
    <property type="entry name" value="Siroheme synthase middle domains-like"/>
    <property type="match status" value="1"/>
</dbReference>
<evidence type="ECO:0000313" key="11">
    <source>
        <dbReference type="EMBL" id="QFI39991.1"/>
    </source>
</evidence>
<evidence type="ECO:0000256" key="7">
    <source>
        <dbReference type="ARBA" id="ARBA00023268"/>
    </source>
</evidence>
<keyword evidence="6" id="KW-0627">Porphyrin biosynthesis</keyword>
<keyword evidence="4" id="KW-0520">NAD</keyword>
<evidence type="ECO:0000256" key="2">
    <source>
        <dbReference type="ARBA" id="ARBA00012400"/>
    </source>
</evidence>
<dbReference type="Gene3D" id="3.30.160.110">
    <property type="entry name" value="Siroheme synthase, domain 2"/>
    <property type="match status" value="1"/>
</dbReference>
<dbReference type="GO" id="GO:0043115">
    <property type="term" value="F:precorrin-2 dehydrogenase activity"/>
    <property type="evidence" value="ECO:0007669"/>
    <property type="project" value="UniProtKB-EC"/>
</dbReference>
<dbReference type="Gene3D" id="3.40.50.720">
    <property type="entry name" value="NAD(P)-binding Rossmann-like Domain"/>
    <property type="match status" value="1"/>
</dbReference>
<dbReference type="UniPathway" id="UPA00262">
    <property type="reaction ID" value="UER00222"/>
</dbReference>
<dbReference type="RefSeq" id="WP_019441385.1">
    <property type="nucleotide sequence ID" value="NZ_ALOE01000017.1"/>
</dbReference>
<evidence type="ECO:0000256" key="8">
    <source>
        <dbReference type="ARBA" id="ARBA00047561"/>
    </source>
</evidence>
<dbReference type="GO" id="GO:0008168">
    <property type="term" value="F:methyltransferase activity"/>
    <property type="evidence" value="ECO:0007669"/>
    <property type="project" value="InterPro"/>
</dbReference>
<dbReference type="FunFam" id="3.30.160.110:FF:000001">
    <property type="entry name" value="Siroheme synthase"/>
    <property type="match status" value="1"/>
</dbReference>
<comment type="catalytic activity">
    <reaction evidence="8">
        <text>precorrin-2 + NAD(+) = sirohydrochlorin + NADH + 2 H(+)</text>
        <dbReference type="Rhea" id="RHEA:15613"/>
        <dbReference type="ChEBI" id="CHEBI:15378"/>
        <dbReference type="ChEBI" id="CHEBI:57540"/>
        <dbReference type="ChEBI" id="CHEBI:57945"/>
        <dbReference type="ChEBI" id="CHEBI:58351"/>
        <dbReference type="ChEBI" id="CHEBI:58827"/>
        <dbReference type="EC" id="1.3.1.76"/>
    </reaction>
</comment>
<dbReference type="Gene3D" id="1.10.8.210">
    <property type="entry name" value="Sirohaem synthase, dimerisation domain"/>
    <property type="match status" value="1"/>
</dbReference>
<keyword evidence="7" id="KW-0511">Multifunctional enzyme</keyword>
<dbReference type="PANTHER" id="PTHR35330">
    <property type="entry name" value="SIROHEME BIOSYNTHESIS PROTEIN MET8"/>
    <property type="match status" value="1"/>
</dbReference>
<dbReference type="KEGG" id="mmaa:FR932_20305"/>
<dbReference type="NCBIfam" id="TIGR01470">
    <property type="entry name" value="cysG_Nterm"/>
    <property type="match status" value="1"/>
</dbReference>
<evidence type="ECO:0000256" key="4">
    <source>
        <dbReference type="ARBA" id="ARBA00023027"/>
    </source>
</evidence>
<keyword evidence="12" id="KW-1185">Reference proteome</keyword>
<dbReference type="SUPFAM" id="SSF53790">
    <property type="entry name" value="Tetrapyrrole methylase"/>
    <property type="match status" value="1"/>
</dbReference>
<proteinExistence type="predicted"/>
<feature type="domain" description="Sirohaem synthase dimerisation" evidence="9">
    <location>
        <begin position="161"/>
        <end position="201"/>
    </location>
</feature>
<dbReference type="InterPro" id="IPR014777">
    <property type="entry name" value="4pyrrole_Mease_sub1"/>
</dbReference>
<evidence type="ECO:0000256" key="5">
    <source>
        <dbReference type="ARBA" id="ARBA00023239"/>
    </source>
</evidence>
<evidence type="ECO:0000256" key="3">
    <source>
        <dbReference type="ARBA" id="ARBA00023002"/>
    </source>
</evidence>
<evidence type="ECO:0000259" key="10">
    <source>
        <dbReference type="Pfam" id="PF14824"/>
    </source>
</evidence>
<dbReference type="Pfam" id="PF13241">
    <property type="entry name" value="NAD_binding_7"/>
    <property type="match status" value="1"/>
</dbReference>
<evidence type="ECO:0000259" key="9">
    <source>
        <dbReference type="Pfam" id="PF10414"/>
    </source>
</evidence>
<keyword evidence="3" id="KW-0560">Oxidoreductase</keyword>
<evidence type="ECO:0000256" key="6">
    <source>
        <dbReference type="ARBA" id="ARBA00023244"/>
    </source>
</evidence>
<organism evidence="11 12">
    <name type="scientific">Moritella marina ATCC 15381</name>
    <dbReference type="NCBI Taxonomy" id="1202962"/>
    <lineage>
        <taxon>Bacteria</taxon>
        <taxon>Pseudomonadati</taxon>
        <taxon>Pseudomonadota</taxon>
        <taxon>Gammaproteobacteria</taxon>
        <taxon>Alteromonadales</taxon>
        <taxon>Moritellaceae</taxon>
        <taxon>Moritella</taxon>
    </lineage>
</organism>
<comment type="pathway">
    <text evidence="1">Porphyrin-containing compound metabolism; siroheme biosynthesis; sirohydrochlorin from precorrin-2: step 1/1.</text>
</comment>
<dbReference type="InterPro" id="IPR006367">
    <property type="entry name" value="Sirohaem_synthase_N"/>
</dbReference>
<dbReference type="InterPro" id="IPR036291">
    <property type="entry name" value="NAD(P)-bd_dom_sf"/>
</dbReference>
<gene>
    <name evidence="11" type="ORF">FR932_20305</name>
</gene>